<organism evidence="1 2">
    <name type="scientific">Vararia minispora EC-137</name>
    <dbReference type="NCBI Taxonomy" id="1314806"/>
    <lineage>
        <taxon>Eukaryota</taxon>
        <taxon>Fungi</taxon>
        <taxon>Dikarya</taxon>
        <taxon>Basidiomycota</taxon>
        <taxon>Agaricomycotina</taxon>
        <taxon>Agaricomycetes</taxon>
        <taxon>Russulales</taxon>
        <taxon>Lachnocladiaceae</taxon>
        <taxon>Vararia</taxon>
    </lineage>
</organism>
<dbReference type="EMBL" id="MU273527">
    <property type="protein sequence ID" value="KAI0033135.1"/>
    <property type="molecule type" value="Genomic_DNA"/>
</dbReference>
<comment type="caution">
    <text evidence="1">The sequence shown here is derived from an EMBL/GenBank/DDBJ whole genome shotgun (WGS) entry which is preliminary data.</text>
</comment>
<reference evidence="1" key="1">
    <citation type="submission" date="2021-02" db="EMBL/GenBank/DDBJ databases">
        <authorList>
            <consortium name="DOE Joint Genome Institute"/>
            <person name="Ahrendt S."/>
            <person name="Looney B.P."/>
            <person name="Miyauchi S."/>
            <person name="Morin E."/>
            <person name="Drula E."/>
            <person name="Courty P.E."/>
            <person name="Chicoki N."/>
            <person name="Fauchery L."/>
            <person name="Kohler A."/>
            <person name="Kuo A."/>
            <person name="Labutti K."/>
            <person name="Pangilinan J."/>
            <person name="Lipzen A."/>
            <person name="Riley R."/>
            <person name="Andreopoulos W."/>
            <person name="He G."/>
            <person name="Johnson J."/>
            <person name="Barry K.W."/>
            <person name="Grigoriev I.V."/>
            <person name="Nagy L."/>
            <person name="Hibbett D."/>
            <person name="Henrissat B."/>
            <person name="Matheny P.B."/>
            <person name="Labbe J."/>
            <person name="Martin F."/>
        </authorList>
    </citation>
    <scope>NUCLEOTIDE SEQUENCE</scope>
    <source>
        <strain evidence="1">EC-137</strain>
    </source>
</reference>
<keyword evidence="2" id="KW-1185">Reference proteome</keyword>
<name>A0ACB8QNM7_9AGAM</name>
<gene>
    <name evidence="1" type="ORF">K488DRAFT_78078</name>
</gene>
<accession>A0ACB8QNM7</accession>
<dbReference type="Proteomes" id="UP000814128">
    <property type="component" value="Unassembled WGS sequence"/>
</dbReference>
<reference evidence="1" key="2">
    <citation type="journal article" date="2022" name="New Phytol.">
        <title>Evolutionary transition to the ectomycorrhizal habit in the genomes of a hyperdiverse lineage of mushroom-forming fungi.</title>
        <authorList>
            <person name="Looney B."/>
            <person name="Miyauchi S."/>
            <person name="Morin E."/>
            <person name="Drula E."/>
            <person name="Courty P.E."/>
            <person name="Kohler A."/>
            <person name="Kuo A."/>
            <person name="LaButti K."/>
            <person name="Pangilinan J."/>
            <person name="Lipzen A."/>
            <person name="Riley R."/>
            <person name="Andreopoulos W."/>
            <person name="He G."/>
            <person name="Johnson J."/>
            <person name="Nolan M."/>
            <person name="Tritt A."/>
            <person name="Barry K.W."/>
            <person name="Grigoriev I.V."/>
            <person name="Nagy L.G."/>
            <person name="Hibbett D."/>
            <person name="Henrissat B."/>
            <person name="Matheny P.B."/>
            <person name="Labbe J."/>
            <person name="Martin F.M."/>
        </authorList>
    </citation>
    <scope>NUCLEOTIDE SEQUENCE</scope>
    <source>
        <strain evidence="1">EC-137</strain>
    </source>
</reference>
<protein>
    <submittedName>
        <fullName evidence="1">Uncharacterized protein</fullName>
    </submittedName>
</protein>
<sequence length="395" mass="43499">MPTAPLRSFYTITNPRRKSTPDLGIYANLPDIDTAPDISETEGVVLPSASTDNDEYSDDDSVLSTRSAVRGKTNDATGRGEVDNSPLIGADEASKLFKCTERRRRHNRAVYSFPASRSSSPSSKPRSLALRLHQLQVELSLLETELADPINLYDDRNEGQVDSSELIKGLVEVKSRLEKLNTMRVGRSRLQNMLKDRTGSAPEAASEQPPKPSSGAVGSARKVAEIDRRLGELEKAVGSSSAALDELIAMPLPLLPLLTRLSTLSSGKDRHRRQQSHHPDGGGGSTPTPSAIYDQLSPILTHPTYITRLRTLSTLRTSTTEFQRTSEGLEEDQHRLHETLEDLDRAVTGIETSLKENSDVVKKNVAGPEKRIQSLTEQLDNFYHIVHLFAGARYL</sequence>
<proteinExistence type="predicted"/>
<evidence type="ECO:0000313" key="1">
    <source>
        <dbReference type="EMBL" id="KAI0033135.1"/>
    </source>
</evidence>
<evidence type="ECO:0000313" key="2">
    <source>
        <dbReference type="Proteomes" id="UP000814128"/>
    </source>
</evidence>